<comment type="caution">
    <text evidence="3">The sequence shown here is derived from an EMBL/GenBank/DDBJ whole genome shotgun (WGS) entry which is preliminary data.</text>
</comment>
<dbReference type="RefSeq" id="WP_162311882.1">
    <property type="nucleotide sequence ID" value="NZ_JACHGU010000008.1"/>
</dbReference>
<dbReference type="PANTHER" id="PTHR34220">
    <property type="entry name" value="SENSOR HISTIDINE KINASE YPDA"/>
    <property type="match status" value="1"/>
</dbReference>
<feature type="transmembrane region" description="Helical" evidence="1">
    <location>
        <begin position="81"/>
        <end position="105"/>
    </location>
</feature>
<proteinExistence type="predicted"/>
<sequence>MRDPRRDAPWLPDLCRLPRLAALLGLAELVVVVLVLAPDGADAWTPMRFLSASGFALWLALAVAVLLCKLRVPISHLPQRLGALAAVALAAAVALSGAGVMHALYSTLGTQPLGLGFWRFAGGAAAVTALIAALALRYFYVGDRWAAQTQANARAEADALQARIRPHFLFNSMNLIAGLLRRDPAVAERAVLDLSDLFRAALGAGEGDSTLAAECELAAQYLSIESLRLGQRLQVEWDKREPLPWQLPLPRLTLQPLVENAVLHGISHLPQGGTVSIALWSREQTLHLRVRNPAPPPGAAVASLHRGAGHAQRSIAHRLAWRFGPQARVTAGWDGGYYACEVMLPLP</sequence>
<keyword evidence="3" id="KW-0808">Transferase</keyword>
<name>A0A7V8GKT1_9GAMM</name>
<dbReference type="SUPFAM" id="SSF55874">
    <property type="entry name" value="ATPase domain of HSP90 chaperone/DNA topoisomerase II/histidine kinase"/>
    <property type="match status" value="1"/>
</dbReference>
<evidence type="ECO:0000313" key="3">
    <source>
        <dbReference type="EMBL" id="KAF1685245.1"/>
    </source>
</evidence>
<keyword evidence="1" id="KW-0812">Transmembrane</keyword>
<dbReference type="PANTHER" id="PTHR34220:SF7">
    <property type="entry name" value="SENSOR HISTIDINE KINASE YPDA"/>
    <property type="match status" value="1"/>
</dbReference>
<dbReference type="Pfam" id="PF06580">
    <property type="entry name" value="His_kinase"/>
    <property type="match status" value="1"/>
</dbReference>
<keyword evidence="3" id="KW-0418">Kinase</keyword>
<feature type="transmembrane region" description="Helical" evidence="1">
    <location>
        <begin position="49"/>
        <end position="69"/>
    </location>
</feature>
<accession>A0A7V8GKT1</accession>
<feature type="transmembrane region" description="Helical" evidence="1">
    <location>
        <begin position="117"/>
        <end position="140"/>
    </location>
</feature>
<dbReference type="InterPro" id="IPR036890">
    <property type="entry name" value="HATPase_C_sf"/>
</dbReference>
<dbReference type="InterPro" id="IPR010559">
    <property type="entry name" value="Sig_transdc_His_kin_internal"/>
</dbReference>
<keyword evidence="4" id="KW-1185">Reference proteome</keyword>
<evidence type="ECO:0000256" key="1">
    <source>
        <dbReference type="SAM" id="Phobius"/>
    </source>
</evidence>
<keyword evidence="1" id="KW-0472">Membrane</keyword>
<gene>
    <name evidence="3" type="ORF">B1992_12745</name>
</gene>
<protein>
    <submittedName>
        <fullName evidence="3">Histidine kinase</fullName>
    </submittedName>
</protein>
<evidence type="ECO:0000259" key="2">
    <source>
        <dbReference type="Pfam" id="PF06580"/>
    </source>
</evidence>
<keyword evidence="1" id="KW-1133">Transmembrane helix</keyword>
<dbReference type="AlphaFoldDB" id="A0A7V8GKT1"/>
<evidence type="ECO:0000313" key="4">
    <source>
        <dbReference type="Proteomes" id="UP000462066"/>
    </source>
</evidence>
<dbReference type="GO" id="GO:0000155">
    <property type="term" value="F:phosphorelay sensor kinase activity"/>
    <property type="evidence" value="ECO:0007669"/>
    <property type="project" value="InterPro"/>
</dbReference>
<feature type="domain" description="Signal transduction histidine kinase internal region" evidence="2">
    <location>
        <begin position="155"/>
        <end position="233"/>
    </location>
</feature>
<dbReference type="GO" id="GO:0016020">
    <property type="term" value="C:membrane"/>
    <property type="evidence" value="ECO:0007669"/>
    <property type="project" value="InterPro"/>
</dbReference>
<dbReference type="EMBL" id="MWIP01000015">
    <property type="protein sequence ID" value="KAF1685245.1"/>
    <property type="molecule type" value="Genomic_DNA"/>
</dbReference>
<feature type="transmembrane region" description="Helical" evidence="1">
    <location>
        <begin position="20"/>
        <end position="37"/>
    </location>
</feature>
<dbReference type="Proteomes" id="UP000462066">
    <property type="component" value="Unassembled WGS sequence"/>
</dbReference>
<reference evidence="3 4" key="1">
    <citation type="submission" date="2017-10" db="EMBL/GenBank/DDBJ databases">
        <title>Whole genome sequencing of Pseudoxanthomonas broegbernensis DSM 12573(T).</title>
        <authorList>
            <person name="Kumar S."/>
            <person name="Bansal K."/>
            <person name="Kaur A."/>
            <person name="Patil P."/>
            <person name="Sharma S."/>
            <person name="Patil P.B."/>
        </authorList>
    </citation>
    <scope>NUCLEOTIDE SEQUENCE [LARGE SCALE GENOMIC DNA]</scope>
    <source>
        <strain evidence="3 4">DSM 12573</strain>
    </source>
</reference>
<organism evidence="3 4">
    <name type="scientific">Pseudoxanthomonas broegbernensis</name>
    <dbReference type="NCBI Taxonomy" id="83619"/>
    <lineage>
        <taxon>Bacteria</taxon>
        <taxon>Pseudomonadati</taxon>
        <taxon>Pseudomonadota</taxon>
        <taxon>Gammaproteobacteria</taxon>
        <taxon>Lysobacterales</taxon>
        <taxon>Lysobacteraceae</taxon>
        <taxon>Pseudoxanthomonas</taxon>
    </lineage>
</organism>
<dbReference type="InterPro" id="IPR050640">
    <property type="entry name" value="Bact_2-comp_sensor_kinase"/>
</dbReference>